<dbReference type="AlphaFoldDB" id="A0A5C6CLV8"/>
<feature type="transmembrane region" description="Helical" evidence="1">
    <location>
        <begin position="6"/>
        <end position="25"/>
    </location>
</feature>
<evidence type="ECO:0000313" key="2">
    <source>
        <dbReference type="EMBL" id="TWU23819.1"/>
    </source>
</evidence>
<evidence type="ECO:0000313" key="3">
    <source>
        <dbReference type="Proteomes" id="UP000318437"/>
    </source>
</evidence>
<dbReference type="Proteomes" id="UP000318437">
    <property type="component" value="Unassembled WGS sequence"/>
</dbReference>
<proteinExistence type="predicted"/>
<dbReference type="EMBL" id="SJPS01000006">
    <property type="protein sequence ID" value="TWU23819.1"/>
    <property type="molecule type" value="Genomic_DNA"/>
</dbReference>
<gene>
    <name evidence="2" type="ORF">Pla144_39950</name>
</gene>
<accession>A0A5C6CLV8</accession>
<reference evidence="2 3" key="1">
    <citation type="submission" date="2019-02" db="EMBL/GenBank/DDBJ databases">
        <title>Deep-cultivation of Planctomycetes and their phenomic and genomic characterization uncovers novel biology.</title>
        <authorList>
            <person name="Wiegand S."/>
            <person name="Jogler M."/>
            <person name="Boedeker C."/>
            <person name="Pinto D."/>
            <person name="Vollmers J."/>
            <person name="Rivas-Marin E."/>
            <person name="Kohn T."/>
            <person name="Peeters S.H."/>
            <person name="Heuer A."/>
            <person name="Rast P."/>
            <person name="Oberbeckmann S."/>
            <person name="Bunk B."/>
            <person name="Jeske O."/>
            <person name="Meyerdierks A."/>
            <person name="Storesund J.E."/>
            <person name="Kallscheuer N."/>
            <person name="Luecker S."/>
            <person name="Lage O.M."/>
            <person name="Pohl T."/>
            <person name="Merkel B.J."/>
            <person name="Hornburger P."/>
            <person name="Mueller R.-W."/>
            <person name="Bruemmer F."/>
            <person name="Labrenz M."/>
            <person name="Spormann A.M."/>
            <person name="Op Den Camp H."/>
            <person name="Overmann J."/>
            <person name="Amann R."/>
            <person name="Jetten M.S.M."/>
            <person name="Mascher T."/>
            <person name="Medema M.H."/>
            <person name="Devos D.P."/>
            <person name="Kaster A.-K."/>
            <person name="Ovreas L."/>
            <person name="Rohde M."/>
            <person name="Galperin M.Y."/>
            <person name="Jogler C."/>
        </authorList>
    </citation>
    <scope>NUCLEOTIDE SEQUENCE [LARGE SCALE GENOMIC DNA]</scope>
    <source>
        <strain evidence="2 3">Pla144</strain>
    </source>
</reference>
<name>A0A5C6CLV8_9BACT</name>
<evidence type="ECO:0000256" key="1">
    <source>
        <dbReference type="SAM" id="Phobius"/>
    </source>
</evidence>
<keyword evidence="1" id="KW-0472">Membrane</keyword>
<keyword evidence="1" id="KW-0812">Transmembrane</keyword>
<sequence>MLEIYQICLISLMLAAVGVILWNRLSQAMRRVIRAMSLEDCSSAAGSWLDSCGLIHSLFSWRHVNRPPPLGVLVVCPMPVDTYPDCVVIAEEVPISFPLRVSKSSRGRVLTS</sequence>
<organism evidence="2 3">
    <name type="scientific">Bythopirellula polymerisocia</name>
    <dbReference type="NCBI Taxonomy" id="2528003"/>
    <lineage>
        <taxon>Bacteria</taxon>
        <taxon>Pseudomonadati</taxon>
        <taxon>Planctomycetota</taxon>
        <taxon>Planctomycetia</taxon>
        <taxon>Pirellulales</taxon>
        <taxon>Lacipirellulaceae</taxon>
        <taxon>Bythopirellula</taxon>
    </lineage>
</organism>
<keyword evidence="3" id="KW-1185">Reference proteome</keyword>
<comment type="caution">
    <text evidence="2">The sequence shown here is derived from an EMBL/GenBank/DDBJ whole genome shotgun (WGS) entry which is preliminary data.</text>
</comment>
<protein>
    <submittedName>
        <fullName evidence="2">Uncharacterized protein</fullName>
    </submittedName>
</protein>
<keyword evidence="1" id="KW-1133">Transmembrane helix</keyword>